<evidence type="ECO:0000313" key="4">
    <source>
        <dbReference type="Proteomes" id="UP000759537"/>
    </source>
</evidence>
<keyword evidence="4" id="KW-1185">Reference proteome</keyword>
<reference evidence="3" key="1">
    <citation type="submission" date="2019-10" db="EMBL/GenBank/DDBJ databases">
        <authorList>
            <consortium name="DOE Joint Genome Institute"/>
            <person name="Kuo A."/>
            <person name="Miyauchi S."/>
            <person name="Kiss E."/>
            <person name="Drula E."/>
            <person name="Kohler A."/>
            <person name="Sanchez-Garcia M."/>
            <person name="Andreopoulos B."/>
            <person name="Barry K.W."/>
            <person name="Bonito G."/>
            <person name="Buee M."/>
            <person name="Carver A."/>
            <person name="Chen C."/>
            <person name="Cichocki N."/>
            <person name="Clum A."/>
            <person name="Culley D."/>
            <person name="Crous P.W."/>
            <person name="Fauchery L."/>
            <person name="Girlanda M."/>
            <person name="Hayes R."/>
            <person name="Keri Z."/>
            <person name="LaButti K."/>
            <person name="Lipzen A."/>
            <person name="Lombard V."/>
            <person name="Magnuson J."/>
            <person name="Maillard F."/>
            <person name="Morin E."/>
            <person name="Murat C."/>
            <person name="Nolan M."/>
            <person name="Ohm R."/>
            <person name="Pangilinan J."/>
            <person name="Pereira M."/>
            <person name="Perotto S."/>
            <person name="Peter M."/>
            <person name="Riley R."/>
            <person name="Sitrit Y."/>
            <person name="Stielow B."/>
            <person name="Szollosi G."/>
            <person name="Zifcakova L."/>
            <person name="Stursova M."/>
            <person name="Spatafora J.W."/>
            <person name="Tedersoo L."/>
            <person name="Vaario L.-M."/>
            <person name="Yamada A."/>
            <person name="Yan M."/>
            <person name="Wang P."/>
            <person name="Xu J."/>
            <person name="Bruns T."/>
            <person name="Baldrian P."/>
            <person name="Vilgalys R."/>
            <person name="Henrissat B."/>
            <person name="Grigoriev I.V."/>
            <person name="Hibbett D."/>
            <person name="Nagy L.G."/>
            <person name="Martin F.M."/>
        </authorList>
    </citation>
    <scope>NUCLEOTIDE SEQUENCE</scope>
    <source>
        <strain evidence="3">Prilba</strain>
    </source>
</reference>
<organism evidence="3 4">
    <name type="scientific">Russula ochroleuca</name>
    <dbReference type="NCBI Taxonomy" id="152965"/>
    <lineage>
        <taxon>Eukaryota</taxon>
        <taxon>Fungi</taxon>
        <taxon>Dikarya</taxon>
        <taxon>Basidiomycota</taxon>
        <taxon>Agaricomycotina</taxon>
        <taxon>Agaricomycetes</taxon>
        <taxon>Russulales</taxon>
        <taxon>Russulaceae</taxon>
        <taxon>Russula</taxon>
    </lineage>
</organism>
<name>A0A9P5K0S0_9AGAM</name>
<evidence type="ECO:0000313" key="3">
    <source>
        <dbReference type="EMBL" id="KAF8472927.1"/>
    </source>
</evidence>
<comment type="caution">
    <text evidence="3">The sequence shown here is derived from an EMBL/GenBank/DDBJ whole genome shotgun (WGS) entry which is preliminary data.</text>
</comment>
<keyword evidence="2" id="KW-0812">Transmembrane</keyword>
<accession>A0A9P5K0S0</accession>
<dbReference type="AlphaFoldDB" id="A0A9P5K0S0"/>
<sequence length="433" mass="46684">MAPAISSQQEITRDPQSAQSHLSSPLLPVTRHSHCTTFRRNTLAHKRRFRHRQFSDNSTAIPSASSAVDGGGTPPLPYSPAVDQYSSLFPSADMPTTTTTVVSDSTLSEPALSQSQARNRATGITAALIAVCVLVGLAACAVMGRLAYRRRLSLLRRFRRHRQAEDNLGFVFIEYDNSAWGPPAKHMRKDMRSPEGEEQVEVLPVTSHLQTPLSRAWELDAIVASDGRDTSNTEDFDPCFRICHSATQSRTEVLNALGLANNVKQRTLTSPQLAAALASHPSEVDGVVGDTESIRSDSATCRHSTESSSSEEDNELQSLETHSMNFITVSLGSLADADCVEDKKFPLDIYDLPRVVISSTSSVASEDSSSRSKRASGVSVTTIDLGEFPRPPFITDKLDSTSTSLISEIEVSLGPVISGSLGMAAERGVSLAP</sequence>
<keyword evidence="2" id="KW-1133">Transmembrane helix</keyword>
<evidence type="ECO:0000256" key="1">
    <source>
        <dbReference type="SAM" id="MobiDB-lite"/>
    </source>
</evidence>
<proteinExistence type="predicted"/>
<dbReference type="EMBL" id="WHVB01000019">
    <property type="protein sequence ID" value="KAF8472927.1"/>
    <property type="molecule type" value="Genomic_DNA"/>
</dbReference>
<dbReference type="OrthoDB" id="3169869at2759"/>
<reference evidence="3" key="2">
    <citation type="journal article" date="2020" name="Nat. Commun.">
        <title>Large-scale genome sequencing of mycorrhizal fungi provides insights into the early evolution of symbiotic traits.</title>
        <authorList>
            <person name="Miyauchi S."/>
            <person name="Kiss E."/>
            <person name="Kuo A."/>
            <person name="Drula E."/>
            <person name="Kohler A."/>
            <person name="Sanchez-Garcia M."/>
            <person name="Morin E."/>
            <person name="Andreopoulos B."/>
            <person name="Barry K.W."/>
            <person name="Bonito G."/>
            <person name="Buee M."/>
            <person name="Carver A."/>
            <person name="Chen C."/>
            <person name="Cichocki N."/>
            <person name="Clum A."/>
            <person name="Culley D."/>
            <person name="Crous P.W."/>
            <person name="Fauchery L."/>
            <person name="Girlanda M."/>
            <person name="Hayes R.D."/>
            <person name="Keri Z."/>
            <person name="LaButti K."/>
            <person name="Lipzen A."/>
            <person name="Lombard V."/>
            <person name="Magnuson J."/>
            <person name="Maillard F."/>
            <person name="Murat C."/>
            <person name="Nolan M."/>
            <person name="Ohm R.A."/>
            <person name="Pangilinan J."/>
            <person name="Pereira M.F."/>
            <person name="Perotto S."/>
            <person name="Peter M."/>
            <person name="Pfister S."/>
            <person name="Riley R."/>
            <person name="Sitrit Y."/>
            <person name="Stielow J.B."/>
            <person name="Szollosi G."/>
            <person name="Zifcakova L."/>
            <person name="Stursova M."/>
            <person name="Spatafora J.W."/>
            <person name="Tedersoo L."/>
            <person name="Vaario L.M."/>
            <person name="Yamada A."/>
            <person name="Yan M."/>
            <person name="Wang P."/>
            <person name="Xu J."/>
            <person name="Bruns T."/>
            <person name="Baldrian P."/>
            <person name="Vilgalys R."/>
            <person name="Dunand C."/>
            <person name="Henrissat B."/>
            <person name="Grigoriev I.V."/>
            <person name="Hibbett D."/>
            <person name="Nagy L.G."/>
            <person name="Martin F.M."/>
        </authorList>
    </citation>
    <scope>NUCLEOTIDE SEQUENCE</scope>
    <source>
        <strain evidence="3">Prilba</strain>
    </source>
</reference>
<feature type="region of interest" description="Disordered" evidence="1">
    <location>
        <begin position="280"/>
        <end position="316"/>
    </location>
</feature>
<gene>
    <name evidence="3" type="ORF">DFH94DRAFT_695853</name>
</gene>
<keyword evidence="2" id="KW-0472">Membrane</keyword>
<feature type="region of interest" description="Disordered" evidence="1">
    <location>
        <begin position="47"/>
        <end position="76"/>
    </location>
</feature>
<feature type="compositionally biased region" description="Polar residues" evidence="1">
    <location>
        <begin position="1"/>
        <end position="23"/>
    </location>
</feature>
<dbReference type="Proteomes" id="UP000759537">
    <property type="component" value="Unassembled WGS sequence"/>
</dbReference>
<feature type="region of interest" description="Disordered" evidence="1">
    <location>
        <begin position="1"/>
        <end position="28"/>
    </location>
</feature>
<feature type="transmembrane region" description="Helical" evidence="2">
    <location>
        <begin position="124"/>
        <end position="148"/>
    </location>
</feature>
<evidence type="ECO:0000256" key="2">
    <source>
        <dbReference type="SAM" id="Phobius"/>
    </source>
</evidence>
<feature type="compositionally biased region" description="Polar residues" evidence="1">
    <location>
        <begin position="55"/>
        <end position="66"/>
    </location>
</feature>
<protein>
    <submittedName>
        <fullName evidence="3">Uncharacterized protein</fullName>
    </submittedName>
</protein>